<evidence type="ECO:0000256" key="1">
    <source>
        <dbReference type="SAM" id="SignalP"/>
    </source>
</evidence>
<organism evidence="2 3">
    <name type="scientific">Bradyrhizobium erythrophlei</name>
    <dbReference type="NCBI Taxonomy" id="1437360"/>
    <lineage>
        <taxon>Bacteria</taxon>
        <taxon>Pseudomonadati</taxon>
        <taxon>Pseudomonadota</taxon>
        <taxon>Alphaproteobacteria</taxon>
        <taxon>Hyphomicrobiales</taxon>
        <taxon>Nitrobacteraceae</taxon>
        <taxon>Bradyrhizobium</taxon>
    </lineage>
</organism>
<protein>
    <submittedName>
        <fullName evidence="2">Uncharacterized protein</fullName>
    </submittedName>
</protein>
<reference evidence="2 3" key="1">
    <citation type="submission" date="2016-11" db="EMBL/GenBank/DDBJ databases">
        <authorList>
            <person name="Jaros S."/>
            <person name="Januszkiewicz K."/>
            <person name="Wedrychowicz H."/>
        </authorList>
    </citation>
    <scope>NUCLEOTIDE SEQUENCE [LARGE SCALE GENOMIC DNA]</scope>
    <source>
        <strain evidence="2 3">GAS138</strain>
    </source>
</reference>
<dbReference type="Proteomes" id="UP000189796">
    <property type="component" value="Chromosome I"/>
</dbReference>
<feature type="chain" id="PRO_5009915288" evidence="1">
    <location>
        <begin position="22"/>
        <end position="108"/>
    </location>
</feature>
<gene>
    <name evidence="2" type="ORF">SAMN05443248_8360</name>
</gene>
<sequence>MRRLAIGCLLLSTLLPTAAFSRGGGMGGHHSASTMGGSVLGGPMTNSIATGGAAGTSLAAPGTNASGTALSGGGTAFSGGPALGTGNPSVDSEDRKAAHMVSSICKGC</sequence>
<evidence type="ECO:0000313" key="3">
    <source>
        <dbReference type="Proteomes" id="UP000189796"/>
    </source>
</evidence>
<dbReference type="EMBL" id="LT670817">
    <property type="protein sequence ID" value="SHI11790.1"/>
    <property type="molecule type" value="Genomic_DNA"/>
</dbReference>
<proteinExistence type="predicted"/>
<dbReference type="RefSeq" id="WP_079606389.1">
    <property type="nucleotide sequence ID" value="NZ_LT670817.1"/>
</dbReference>
<dbReference type="AlphaFoldDB" id="A0A1M5YID3"/>
<accession>A0A1M5YID3</accession>
<name>A0A1M5YID3_9BRAD</name>
<evidence type="ECO:0000313" key="2">
    <source>
        <dbReference type="EMBL" id="SHI11790.1"/>
    </source>
</evidence>
<feature type="signal peptide" evidence="1">
    <location>
        <begin position="1"/>
        <end position="21"/>
    </location>
</feature>
<keyword evidence="1" id="KW-0732">Signal</keyword>